<organism evidence="1 2">
    <name type="scientific">Rhamnusium bicolor</name>
    <dbReference type="NCBI Taxonomy" id="1586634"/>
    <lineage>
        <taxon>Eukaryota</taxon>
        <taxon>Metazoa</taxon>
        <taxon>Ecdysozoa</taxon>
        <taxon>Arthropoda</taxon>
        <taxon>Hexapoda</taxon>
        <taxon>Insecta</taxon>
        <taxon>Pterygota</taxon>
        <taxon>Neoptera</taxon>
        <taxon>Endopterygota</taxon>
        <taxon>Coleoptera</taxon>
        <taxon>Polyphaga</taxon>
        <taxon>Cucujiformia</taxon>
        <taxon>Chrysomeloidea</taxon>
        <taxon>Cerambycidae</taxon>
        <taxon>Lepturinae</taxon>
        <taxon>Rhagiini</taxon>
        <taxon>Rhamnusium</taxon>
    </lineage>
</organism>
<dbReference type="Proteomes" id="UP001162156">
    <property type="component" value="Unassembled WGS sequence"/>
</dbReference>
<keyword evidence="2" id="KW-1185">Reference proteome</keyword>
<gene>
    <name evidence="1" type="ORF">NQ314_012730</name>
</gene>
<comment type="caution">
    <text evidence="1">The sequence shown here is derived from an EMBL/GenBank/DDBJ whole genome shotgun (WGS) entry which is preliminary data.</text>
</comment>
<dbReference type="AlphaFoldDB" id="A0AAV8X9F5"/>
<evidence type="ECO:0000313" key="1">
    <source>
        <dbReference type="EMBL" id="KAJ8935564.1"/>
    </source>
</evidence>
<name>A0AAV8X9F5_9CUCU</name>
<reference evidence="1" key="1">
    <citation type="journal article" date="2023" name="Insect Mol. Biol.">
        <title>Genome sequencing provides insights into the evolution of gene families encoding plant cell wall-degrading enzymes in longhorned beetles.</title>
        <authorList>
            <person name="Shin N.R."/>
            <person name="Okamura Y."/>
            <person name="Kirsch R."/>
            <person name="Pauchet Y."/>
        </authorList>
    </citation>
    <scope>NUCLEOTIDE SEQUENCE</scope>
    <source>
        <strain evidence="1">RBIC_L_NR</strain>
    </source>
</reference>
<dbReference type="EMBL" id="JANEYF010003556">
    <property type="protein sequence ID" value="KAJ8935564.1"/>
    <property type="molecule type" value="Genomic_DNA"/>
</dbReference>
<sequence length="60" mass="6815">MAHICDYNLKIISINACHAGVTQYAFIWNQSAVKEEMERCFRSGDTATWLFGDSGYPQQP</sequence>
<evidence type="ECO:0000313" key="2">
    <source>
        <dbReference type="Proteomes" id="UP001162156"/>
    </source>
</evidence>
<evidence type="ECO:0008006" key="3">
    <source>
        <dbReference type="Google" id="ProtNLM"/>
    </source>
</evidence>
<accession>A0AAV8X9F5</accession>
<proteinExistence type="predicted"/>
<protein>
    <recommendedName>
        <fullName evidence="3">DDE Tnp4 domain-containing protein</fullName>
    </recommendedName>
</protein>